<reference evidence="10 11" key="1">
    <citation type="journal article" date="2013" name="Genome Announc.">
        <title>Draft Genome Sequence for Caulobacter sp. Strain OR37, a Bacterium Tolerant to Heavy Metals.</title>
        <authorList>
            <person name="Utturkar S.M."/>
            <person name="Bollmann A."/>
            <person name="Brzoska R.M."/>
            <person name="Klingeman D.M."/>
            <person name="Epstein S.E."/>
            <person name="Palumbo A.V."/>
            <person name="Brown S.D."/>
        </authorList>
    </citation>
    <scope>NUCLEOTIDE SEQUENCE [LARGE SCALE GENOMIC DNA]</scope>
    <source>
        <strain evidence="10 11">OR37</strain>
    </source>
</reference>
<evidence type="ECO:0000313" key="11">
    <source>
        <dbReference type="Proteomes" id="UP000013063"/>
    </source>
</evidence>
<dbReference type="GO" id="GO:0006826">
    <property type="term" value="P:iron ion transport"/>
    <property type="evidence" value="ECO:0007669"/>
    <property type="project" value="UniProtKB-KW"/>
</dbReference>
<keyword evidence="7" id="KW-0798">TonB box</keyword>
<keyword evidence="10" id="KW-0675">Receptor</keyword>
<evidence type="ECO:0000256" key="3">
    <source>
        <dbReference type="ARBA" id="ARBA00022496"/>
    </source>
</evidence>
<dbReference type="GO" id="GO:0009279">
    <property type="term" value="C:cell outer membrane"/>
    <property type="evidence" value="ECO:0007669"/>
    <property type="project" value="UniProtKB-SubCell"/>
</dbReference>
<dbReference type="PATRIC" id="fig|1292034.3.peg.3426"/>
<dbReference type="InterPro" id="IPR010104">
    <property type="entry name" value="TonB_rcpt_bac"/>
</dbReference>
<dbReference type="InterPro" id="IPR012910">
    <property type="entry name" value="Plug_dom"/>
</dbReference>
<evidence type="ECO:0000256" key="8">
    <source>
        <dbReference type="SAM" id="SignalP"/>
    </source>
</evidence>
<keyword evidence="2" id="KW-0813">Transport</keyword>
<feature type="domain" description="Secretin/TonB short N-terminal" evidence="9">
    <location>
        <begin position="56"/>
        <end position="107"/>
    </location>
</feature>
<dbReference type="eggNOG" id="COG4771">
    <property type="taxonomic scope" value="Bacteria"/>
</dbReference>
<gene>
    <name evidence="10" type="ORF">OR37_03453</name>
</gene>
<comment type="subcellular location">
    <subcellularLocation>
        <location evidence="1 7">Cell outer membrane</location>
    </subcellularLocation>
</comment>
<dbReference type="InterPro" id="IPR011662">
    <property type="entry name" value="Secretin/TonB_short_N"/>
</dbReference>
<dbReference type="PANTHER" id="PTHR40980">
    <property type="entry name" value="PLUG DOMAIN-CONTAINING PROTEIN"/>
    <property type="match status" value="1"/>
</dbReference>
<sequence length="939" mass="102554" precursor="true">MIMQYKFLSAALAGVSAFAVGLSAPSAHAQVQARAFEIAQQPLGPALRAFALQSGKDIVFDPKLVRGKSAPPLKGQYLNEEALRRLLAGSGLTFEGSATGGFIIRALATPGADARSGEDVADIGGVVVIGRRSVETPRDQIKRFTSGISDSVTVADIENTPDTTLPEALDRVVGVSADKYYGTSDGGYVSIRAFDSRYNSIDIDGNPIWFSSQNNRGAQIGVFPSSMVKETSVYKTVTPDQDGNSVGGHISLRTLRAFDGGGRPYLSLGGRVGRFDQEGAVASGPSMRLYGAGKATFGPDRQYGVVVGFNAQRMRNADKYGGVDAYTQVNGADLVNNSNVYADSAYDKDVKNLVGYAKVELRKNDGLYAFLSGTVIDDKRRQYLQREGTYIYQTNGRTTNFSDGAADFNKAVGQTKEYDYDGNRKAKMLGGGVDYQIGAGGVLTVRGNYTDFRNDLITRYPETFQFSNLSGHYDLNGDLPTIRYDNPAAYADPTNWVNRNTTASYVRDQNLRDKVTALRVDYSQNTFADARGFGFAAGASWTRLDRRYDQNQDNYLLPKGTTLRLSDVIDPGATMAGNAAIKMNWDRFWTYVYANGIKTTDLAPASDYALVEDVAAGHAEAYLSGDRYRVIAGVRYETTHDVDDTGDTVGGVSTPSHRTNRYGNWMPNIQGSYDLTPRLKLKLAFTKTIGRPDFADIAPGRTVGVDANGNPVISGSNAQLGPRLSTNYDASLEYYLKDGYVSLAAFHKDLDHETFNEKTVTLDASGAVILTRTTPLNSGSARVTGVEASFAKRRLEFLPGPLKRLGLTANYTWLDSRWSVVLTDGTVRSINSLRNQPKYMGNVGLSYDLGRLDLHLDYRVRGRAFTTTFGTTPAGDQWIKASDQLDLQANWRVRRDLQLTFEARNLTDSYTTMTTGVTNAIYNSVGGGRSYFAGFKYRY</sequence>
<evidence type="ECO:0000256" key="2">
    <source>
        <dbReference type="ARBA" id="ARBA00022448"/>
    </source>
</evidence>
<feature type="signal peptide" evidence="8">
    <location>
        <begin position="1"/>
        <end position="29"/>
    </location>
</feature>
<dbReference type="OrthoDB" id="9768470at2"/>
<evidence type="ECO:0000256" key="4">
    <source>
        <dbReference type="ARBA" id="ARBA00023004"/>
    </source>
</evidence>
<evidence type="ECO:0000256" key="1">
    <source>
        <dbReference type="ARBA" id="ARBA00004442"/>
    </source>
</evidence>
<keyword evidence="3" id="KW-0410">Iron transport</keyword>
<keyword evidence="6" id="KW-0998">Cell outer membrane</keyword>
<organism evidence="10 11">
    <name type="scientific">Caulobacter vibrioides OR37</name>
    <dbReference type="NCBI Taxonomy" id="1292034"/>
    <lineage>
        <taxon>Bacteria</taxon>
        <taxon>Pseudomonadati</taxon>
        <taxon>Pseudomonadota</taxon>
        <taxon>Alphaproteobacteria</taxon>
        <taxon>Caulobacterales</taxon>
        <taxon>Caulobacteraceae</taxon>
        <taxon>Caulobacter</taxon>
    </lineage>
</organism>
<evidence type="ECO:0000259" key="9">
    <source>
        <dbReference type="SMART" id="SM00965"/>
    </source>
</evidence>
<dbReference type="InterPro" id="IPR036942">
    <property type="entry name" value="Beta-barrel_TonB_sf"/>
</dbReference>
<dbReference type="Gene3D" id="2.170.130.10">
    <property type="entry name" value="TonB-dependent receptor, plug domain"/>
    <property type="match status" value="1"/>
</dbReference>
<keyword evidence="5 7" id="KW-0472">Membrane</keyword>
<feature type="chain" id="PRO_5004347323" evidence="8">
    <location>
        <begin position="30"/>
        <end position="939"/>
    </location>
</feature>
<name>R0CVU4_CAUVI</name>
<keyword evidence="11" id="KW-1185">Reference proteome</keyword>
<dbReference type="NCBIfam" id="TIGR01782">
    <property type="entry name" value="TonB-Xanth-Caul"/>
    <property type="match status" value="1"/>
</dbReference>
<dbReference type="InterPro" id="IPR037066">
    <property type="entry name" value="Plug_dom_sf"/>
</dbReference>
<dbReference type="SMART" id="SM00965">
    <property type="entry name" value="STN"/>
    <property type="match status" value="1"/>
</dbReference>
<evidence type="ECO:0000256" key="6">
    <source>
        <dbReference type="ARBA" id="ARBA00023237"/>
    </source>
</evidence>
<comment type="similarity">
    <text evidence="7">Belongs to the TonB-dependent receptor family.</text>
</comment>
<dbReference type="PANTHER" id="PTHR40980:SF4">
    <property type="entry name" value="TONB-DEPENDENT RECEPTOR-LIKE BETA-BARREL DOMAIN-CONTAINING PROTEIN"/>
    <property type="match status" value="1"/>
</dbReference>
<keyword evidence="3" id="KW-0406">Ion transport</keyword>
<dbReference type="Pfam" id="PF07715">
    <property type="entry name" value="Plug"/>
    <property type="match status" value="1"/>
</dbReference>
<dbReference type="Gene3D" id="2.40.170.20">
    <property type="entry name" value="TonB-dependent receptor, beta-barrel domain"/>
    <property type="match status" value="1"/>
</dbReference>
<dbReference type="AlphaFoldDB" id="R0CVU4"/>
<comment type="caution">
    <text evidence="10">The sequence shown here is derived from an EMBL/GenBank/DDBJ whole genome shotgun (WGS) entry which is preliminary data.</text>
</comment>
<protein>
    <submittedName>
        <fullName evidence="10">TonB-dependent receptor</fullName>
    </submittedName>
</protein>
<evidence type="ECO:0000313" key="10">
    <source>
        <dbReference type="EMBL" id="ENZ80631.1"/>
    </source>
</evidence>
<dbReference type="eggNOG" id="COG4774">
    <property type="taxonomic scope" value="Bacteria"/>
</dbReference>
<dbReference type="Gene3D" id="3.55.50.30">
    <property type="match status" value="1"/>
</dbReference>
<evidence type="ECO:0000256" key="7">
    <source>
        <dbReference type="RuleBase" id="RU003357"/>
    </source>
</evidence>
<dbReference type="EMBL" id="APMP01000028">
    <property type="protein sequence ID" value="ENZ80631.1"/>
    <property type="molecule type" value="Genomic_DNA"/>
</dbReference>
<evidence type="ECO:0000256" key="5">
    <source>
        <dbReference type="ARBA" id="ARBA00023136"/>
    </source>
</evidence>
<dbReference type="SUPFAM" id="SSF56935">
    <property type="entry name" value="Porins"/>
    <property type="match status" value="1"/>
</dbReference>
<dbReference type="STRING" id="1292034.OR37_03453"/>
<dbReference type="Proteomes" id="UP000013063">
    <property type="component" value="Unassembled WGS sequence"/>
</dbReference>
<proteinExistence type="inferred from homology"/>
<accession>R0CVU4</accession>
<dbReference type="eggNOG" id="COG1629">
    <property type="taxonomic scope" value="Bacteria"/>
</dbReference>
<dbReference type="InterPro" id="IPR000531">
    <property type="entry name" value="Beta-barrel_TonB"/>
</dbReference>
<dbReference type="Pfam" id="PF00593">
    <property type="entry name" value="TonB_dep_Rec_b-barrel"/>
    <property type="match status" value="1"/>
</dbReference>
<keyword evidence="8" id="KW-0732">Signal</keyword>
<keyword evidence="4" id="KW-0408">Iron</keyword>